<keyword evidence="2" id="KW-1185">Reference proteome</keyword>
<dbReference type="Proteomes" id="UP001057402">
    <property type="component" value="Chromosome 6"/>
</dbReference>
<name>A0ACB9QJB8_9MYRT</name>
<protein>
    <submittedName>
        <fullName evidence="1">Uncharacterized protein</fullName>
    </submittedName>
</protein>
<dbReference type="EMBL" id="CM042885">
    <property type="protein sequence ID" value="KAI4366838.1"/>
    <property type="molecule type" value="Genomic_DNA"/>
</dbReference>
<reference evidence="2" key="1">
    <citation type="journal article" date="2023" name="Front. Plant Sci.">
        <title>Chromosomal-level genome assembly of Melastoma candidum provides insights into trichome evolution.</title>
        <authorList>
            <person name="Zhong Y."/>
            <person name="Wu W."/>
            <person name="Sun C."/>
            <person name="Zou P."/>
            <person name="Liu Y."/>
            <person name="Dai S."/>
            <person name="Zhou R."/>
        </authorList>
    </citation>
    <scope>NUCLEOTIDE SEQUENCE [LARGE SCALE GENOMIC DNA]</scope>
</reference>
<gene>
    <name evidence="1" type="ORF">MLD38_022655</name>
</gene>
<organism evidence="1 2">
    <name type="scientific">Melastoma candidum</name>
    <dbReference type="NCBI Taxonomy" id="119954"/>
    <lineage>
        <taxon>Eukaryota</taxon>
        <taxon>Viridiplantae</taxon>
        <taxon>Streptophyta</taxon>
        <taxon>Embryophyta</taxon>
        <taxon>Tracheophyta</taxon>
        <taxon>Spermatophyta</taxon>
        <taxon>Magnoliopsida</taxon>
        <taxon>eudicotyledons</taxon>
        <taxon>Gunneridae</taxon>
        <taxon>Pentapetalae</taxon>
        <taxon>rosids</taxon>
        <taxon>malvids</taxon>
        <taxon>Myrtales</taxon>
        <taxon>Melastomataceae</taxon>
        <taxon>Melastomatoideae</taxon>
        <taxon>Melastomateae</taxon>
        <taxon>Melastoma</taxon>
    </lineage>
</organism>
<comment type="caution">
    <text evidence="1">The sequence shown here is derived from an EMBL/GenBank/DDBJ whole genome shotgun (WGS) entry which is preliminary data.</text>
</comment>
<evidence type="ECO:0000313" key="2">
    <source>
        <dbReference type="Proteomes" id="UP001057402"/>
    </source>
</evidence>
<accession>A0ACB9QJB8</accession>
<proteinExistence type="predicted"/>
<evidence type="ECO:0000313" key="1">
    <source>
        <dbReference type="EMBL" id="KAI4366838.1"/>
    </source>
</evidence>
<sequence length="78" mass="9146">MTREKFILGGRLIFGPDASSLIITMALIIVPVIIFCIFVAWHLRHKFNPSMCWCFFSCGSRPWYYPTYVIHAHRKNLL</sequence>